<proteinExistence type="predicted"/>
<dbReference type="Proteomes" id="UP000663841">
    <property type="component" value="Unassembled WGS sequence"/>
</dbReference>
<sequence length="384" mass="44382">MATLNFNQVKIHSKPDHRSEAEGRWVSFQPYLLSKGYNLRPRYQPDWVPSWKDTNTKASDCEDSVDRMPIRVMDATRIEDGEPVIIKLIVPSEDDEGLEECAVLEHFSAPPLRSHPSNHVVRCLDSFPIPGIDSGCFIVMPLLSDYGDIPFYNIAEVHEMLRQLFEGLLYIHENHVAHRDIASANIMMDARPLYDESFHPFLQTHSPDTKRLVYPRYRRSEKKIRYYYIDFGYAKWFQDLRAARLVVGINAREPTPEQADGDPYDPFVADIYQLGAVLRKDLIPKFNFLIPLLPLAQDMTRDNPTERPTLLAAQARMNTAFLGIPGWKYRWPIVPKYADSWERWGYFWAGLAAELAPYEQESGLWLPEASNVNMSLKIKMFTAL</sequence>
<dbReference type="PROSITE" id="PS50011">
    <property type="entry name" value="PROTEIN_KINASE_DOM"/>
    <property type="match status" value="1"/>
</dbReference>
<evidence type="ECO:0000313" key="3">
    <source>
        <dbReference type="Proteomes" id="UP000663841"/>
    </source>
</evidence>
<dbReference type="EMBL" id="CAJMWW010000168">
    <property type="protein sequence ID" value="CAE6453751.1"/>
    <property type="molecule type" value="Genomic_DNA"/>
</dbReference>
<dbReference type="GO" id="GO:0044773">
    <property type="term" value="P:mitotic DNA damage checkpoint signaling"/>
    <property type="evidence" value="ECO:0007669"/>
    <property type="project" value="TreeGrafter"/>
</dbReference>
<dbReference type="GO" id="GO:0005634">
    <property type="term" value="C:nucleus"/>
    <property type="evidence" value="ECO:0007669"/>
    <property type="project" value="TreeGrafter"/>
</dbReference>
<dbReference type="AlphaFoldDB" id="A0A8H3BC66"/>
<dbReference type="Gene3D" id="1.10.510.10">
    <property type="entry name" value="Transferase(Phosphotransferase) domain 1"/>
    <property type="match status" value="1"/>
</dbReference>
<dbReference type="CDD" id="cd00180">
    <property type="entry name" value="PKc"/>
    <property type="match status" value="1"/>
</dbReference>
<dbReference type="InterPro" id="IPR000719">
    <property type="entry name" value="Prot_kinase_dom"/>
</dbReference>
<name>A0A8H3BC66_9AGAM</name>
<dbReference type="Pfam" id="PF00069">
    <property type="entry name" value="Pkinase"/>
    <property type="match status" value="1"/>
</dbReference>
<dbReference type="SMART" id="SM00220">
    <property type="entry name" value="S_TKc"/>
    <property type="match status" value="1"/>
</dbReference>
<feature type="domain" description="Protein kinase" evidence="1">
    <location>
        <begin position="1"/>
        <end position="384"/>
    </location>
</feature>
<accession>A0A8H3BC66</accession>
<dbReference type="Gene3D" id="3.30.200.20">
    <property type="entry name" value="Phosphorylase Kinase, domain 1"/>
    <property type="match status" value="1"/>
</dbReference>
<evidence type="ECO:0000313" key="2">
    <source>
        <dbReference type="EMBL" id="CAE6453751.1"/>
    </source>
</evidence>
<dbReference type="PANTHER" id="PTHR44167">
    <property type="entry name" value="OVARIAN-SPECIFIC SERINE/THREONINE-PROTEIN KINASE LOK-RELATED"/>
    <property type="match status" value="1"/>
</dbReference>
<dbReference type="GO" id="GO:0004674">
    <property type="term" value="F:protein serine/threonine kinase activity"/>
    <property type="evidence" value="ECO:0007669"/>
    <property type="project" value="TreeGrafter"/>
</dbReference>
<organism evidence="2 3">
    <name type="scientific">Rhizoctonia solani</name>
    <dbReference type="NCBI Taxonomy" id="456999"/>
    <lineage>
        <taxon>Eukaryota</taxon>
        <taxon>Fungi</taxon>
        <taxon>Dikarya</taxon>
        <taxon>Basidiomycota</taxon>
        <taxon>Agaricomycotina</taxon>
        <taxon>Agaricomycetes</taxon>
        <taxon>Cantharellales</taxon>
        <taxon>Ceratobasidiaceae</taxon>
        <taxon>Rhizoctonia</taxon>
    </lineage>
</organism>
<reference evidence="2" key="1">
    <citation type="submission" date="2021-01" db="EMBL/GenBank/DDBJ databases">
        <authorList>
            <person name="Kaushik A."/>
        </authorList>
    </citation>
    <scope>NUCLEOTIDE SEQUENCE</scope>
    <source>
        <strain evidence="2">AG3-T5</strain>
    </source>
</reference>
<comment type="caution">
    <text evidence="2">The sequence shown here is derived from an EMBL/GenBank/DDBJ whole genome shotgun (WGS) entry which is preliminary data.</text>
</comment>
<dbReference type="PANTHER" id="PTHR44167:SF24">
    <property type="entry name" value="SERINE_THREONINE-PROTEIN KINASE CHK2"/>
    <property type="match status" value="1"/>
</dbReference>
<dbReference type="GO" id="GO:0005524">
    <property type="term" value="F:ATP binding"/>
    <property type="evidence" value="ECO:0007669"/>
    <property type="project" value="InterPro"/>
</dbReference>
<dbReference type="InterPro" id="IPR011009">
    <property type="entry name" value="Kinase-like_dom_sf"/>
</dbReference>
<dbReference type="SUPFAM" id="SSF56112">
    <property type="entry name" value="Protein kinase-like (PK-like)"/>
    <property type="match status" value="1"/>
</dbReference>
<protein>
    <recommendedName>
        <fullName evidence="1">Protein kinase domain-containing protein</fullName>
    </recommendedName>
</protein>
<gene>
    <name evidence="2" type="ORF">RDB_LOCUS132082</name>
</gene>
<evidence type="ECO:0000259" key="1">
    <source>
        <dbReference type="PROSITE" id="PS50011"/>
    </source>
</evidence>